<evidence type="ECO:0000313" key="2">
    <source>
        <dbReference type="Proteomes" id="UP000887458"/>
    </source>
</evidence>
<dbReference type="EMBL" id="NJHN03000114">
    <property type="protein sequence ID" value="KAH9414100.1"/>
    <property type="molecule type" value="Genomic_DNA"/>
</dbReference>
<sequence length="61" mass="6702">MAKSTPNKCSLASESKIGGAQLKYSVESGTKQSIEIDEKISKSLILSILIYHHLWANIINL</sequence>
<comment type="caution">
    <text evidence="1">The sequence shown here is derived from an EMBL/GenBank/DDBJ whole genome shotgun (WGS) entry which is preliminary data.</text>
</comment>
<dbReference type="Proteomes" id="UP000887458">
    <property type="component" value="Unassembled WGS sequence"/>
</dbReference>
<name>A0ABQ8IUV1_DERPT</name>
<reference evidence="1 2" key="1">
    <citation type="journal article" date="2018" name="J. Allergy Clin. Immunol.">
        <title>High-quality assembly of Dermatophagoides pteronyssinus genome and transcriptome reveals a wide range of novel allergens.</title>
        <authorList>
            <person name="Liu X.Y."/>
            <person name="Yang K.Y."/>
            <person name="Wang M.Q."/>
            <person name="Kwok J.S."/>
            <person name="Zeng X."/>
            <person name="Yang Z."/>
            <person name="Xiao X.J."/>
            <person name="Lau C.P."/>
            <person name="Li Y."/>
            <person name="Huang Z.M."/>
            <person name="Ba J.G."/>
            <person name="Yim A.K."/>
            <person name="Ouyang C.Y."/>
            <person name="Ngai S.M."/>
            <person name="Chan T.F."/>
            <person name="Leung E.L."/>
            <person name="Liu L."/>
            <person name="Liu Z.G."/>
            <person name="Tsui S.K."/>
        </authorList>
    </citation>
    <scope>NUCLEOTIDE SEQUENCE [LARGE SCALE GENOMIC DNA]</scope>
    <source>
        <strain evidence="1">Derp</strain>
    </source>
</reference>
<reference evidence="1 2" key="2">
    <citation type="journal article" date="2022" name="Mol. Biol. Evol.">
        <title>Comparative Genomics Reveals Insights into the Divergent Evolution of Astigmatic Mites and Household Pest Adaptations.</title>
        <authorList>
            <person name="Xiong Q."/>
            <person name="Wan A.T."/>
            <person name="Liu X."/>
            <person name="Fung C.S."/>
            <person name="Xiao X."/>
            <person name="Malainual N."/>
            <person name="Hou J."/>
            <person name="Wang L."/>
            <person name="Wang M."/>
            <person name="Yang K.Y."/>
            <person name="Cui Y."/>
            <person name="Leung E.L."/>
            <person name="Nong W."/>
            <person name="Shin S.K."/>
            <person name="Au S.W."/>
            <person name="Jeong K.Y."/>
            <person name="Chew F.T."/>
            <person name="Hui J.H."/>
            <person name="Leung T.F."/>
            <person name="Tungtrongchitr A."/>
            <person name="Zhong N."/>
            <person name="Liu Z."/>
            <person name="Tsui S.K."/>
        </authorList>
    </citation>
    <scope>NUCLEOTIDE SEQUENCE [LARGE SCALE GENOMIC DNA]</scope>
    <source>
        <strain evidence="1">Derp</strain>
    </source>
</reference>
<gene>
    <name evidence="1" type="ORF">DERP_012579</name>
</gene>
<organism evidence="1 2">
    <name type="scientific">Dermatophagoides pteronyssinus</name>
    <name type="common">European house dust mite</name>
    <dbReference type="NCBI Taxonomy" id="6956"/>
    <lineage>
        <taxon>Eukaryota</taxon>
        <taxon>Metazoa</taxon>
        <taxon>Ecdysozoa</taxon>
        <taxon>Arthropoda</taxon>
        <taxon>Chelicerata</taxon>
        <taxon>Arachnida</taxon>
        <taxon>Acari</taxon>
        <taxon>Acariformes</taxon>
        <taxon>Sarcoptiformes</taxon>
        <taxon>Astigmata</taxon>
        <taxon>Psoroptidia</taxon>
        <taxon>Analgoidea</taxon>
        <taxon>Pyroglyphidae</taxon>
        <taxon>Dermatophagoidinae</taxon>
        <taxon>Dermatophagoides</taxon>
    </lineage>
</organism>
<protein>
    <submittedName>
        <fullName evidence="1">Uncharacterized protein</fullName>
    </submittedName>
</protein>
<proteinExistence type="predicted"/>
<evidence type="ECO:0000313" key="1">
    <source>
        <dbReference type="EMBL" id="KAH9414100.1"/>
    </source>
</evidence>
<accession>A0ABQ8IUV1</accession>
<keyword evidence="2" id="KW-1185">Reference proteome</keyword>